<dbReference type="AlphaFoldDB" id="A0A699JWR4"/>
<name>A0A699JWR4_TANCI</name>
<organism evidence="1">
    <name type="scientific">Tanacetum cinerariifolium</name>
    <name type="common">Dalmatian daisy</name>
    <name type="synonym">Chrysanthemum cinerariifolium</name>
    <dbReference type="NCBI Taxonomy" id="118510"/>
    <lineage>
        <taxon>Eukaryota</taxon>
        <taxon>Viridiplantae</taxon>
        <taxon>Streptophyta</taxon>
        <taxon>Embryophyta</taxon>
        <taxon>Tracheophyta</taxon>
        <taxon>Spermatophyta</taxon>
        <taxon>Magnoliopsida</taxon>
        <taxon>eudicotyledons</taxon>
        <taxon>Gunneridae</taxon>
        <taxon>Pentapetalae</taxon>
        <taxon>asterids</taxon>
        <taxon>campanulids</taxon>
        <taxon>Asterales</taxon>
        <taxon>Asteraceae</taxon>
        <taxon>Asteroideae</taxon>
        <taxon>Anthemideae</taxon>
        <taxon>Anthemidinae</taxon>
        <taxon>Tanacetum</taxon>
    </lineage>
</organism>
<reference evidence="1" key="1">
    <citation type="journal article" date="2019" name="Sci. Rep.">
        <title>Draft genome of Tanacetum cinerariifolium, the natural source of mosquito coil.</title>
        <authorList>
            <person name="Yamashiro T."/>
            <person name="Shiraishi A."/>
            <person name="Satake H."/>
            <person name="Nakayama K."/>
        </authorList>
    </citation>
    <scope>NUCLEOTIDE SEQUENCE</scope>
</reference>
<comment type="caution">
    <text evidence="1">The sequence shown here is derived from an EMBL/GenBank/DDBJ whole genome shotgun (WGS) entry which is preliminary data.</text>
</comment>
<sequence length="104" mass="10997">YVRETTTTTQNPVADNLKENPVRTIPGYAGIVQVAKLRKQSDIHEGDIENYLKNGKLEQVVVIIKSCTLNALGDLTMTLKDLSSTILGAGYSSGNGSGIGGSGM</sequence>
<feature type="non-terminal residue" evidence="1">
    <location>
        <position position="1"/>
    </location>
</feature>
<protein>
    <submittedName>
        <fullName evidence="1">Uncharacterized protein</fullName>
    </submittedName>
</protein>
<gene>
    <name evidence="1" type="ORF">Tci_630959</name>
</gene>
<accession>A0A699JWR4</accession>
<evidence type="ECO:0000313" key="1">
    <source>
        <dbReference type="EMBL" id="GFA58987.1"/>
    </source>
</evidence>
<dbReference type="EMBL" id="BKCJ010450945">
    <property type="protein sequence ID" value="GFA58987.1"/>
    <property type="molecule type" value="Genomic_DNA"/>
</dbReference>
<proteinExistence type="predicted"/>